<keyword evidence="11" id="KW-0456">Lyase</keyword>
<dbReference type="PROSITE" id="PS00788">
    <property type="entry name" value="CHORISMATE_SYNTHASE_2"/>
    <property type="match status" value="1"/>
</dbReference>
<keyword evidence="7" id="KW-0288">FMN</keyword>
<evidence type="ECO:0000256" key="11">
    <source>
        <dbReference type="ARBA" id="ARBA00023239"/>
    </source>
</evidence>
<keyword evidence="10" id="KW-0057">Aromatic amino acid biosynthesis</keyword>
<dbReference type="InterPro" id="IPR020541">
    <property type="entry name" value="Chorismate_synthase_CS"/>
</dbReference>
<dbReference type="GO" id="GO:0009073">
    <property type="term" value="P:aromatic amino acid family biosynthetic process"/>
    <property type="evidence" value="ECO:0007669"/>
    <property type="project" value="UniProtKB-KW"/>
</dbReference>
<dbReference type="Pfam" id="PF01264">
    <property type="entry name" value="Chorismate_synt"/>
    <property type="match status" value="1"/>
</dbReference>
<dbReference type="EC" id="4.2.3.5" evidence="4"/>
<gene>
    <name evidence="12" type="ORF">Rhow_000755</name>
</gene>
<keyword evidence="6" id="KW-0285">Flavoprotein</keyword>
<evidence type="ECO:0000256" key="10">
    <source>
        <dbReference type="ARBA" id="ARBA00023141"/>
    </source>
</evidence>
<evidence type="ECO:0000256" key="5">
    <source>
        <dbReference type="ARBA" id="ARBA00022605"/>
    </source>
</evidence>
<keyword evidence="8" id="KW-0274">FAD</keyword>
<dbReference type="GO" id="GO:0004107">
    <property type="term" value="F:chorismate synthase activity"/>
    <property type="evidence" value="ECO:0007669"/>
    <property type="project" value="UniProtKB-EC"/>
</dbReference>
<evidence type="ECO:0000256" key="1">
    <source>
        <dbReference type="ARBA" id="ARBA00001914"/>
    </source>
</evidence>
<dbReference type="GO" id="GO:0008652">
    <property type="term" value="P:amino acid biosynthetic process"/>
    <property type="evidence" value="ECO:0007669"/>
    <property type="project" value="UniProtKB-KW"/>
</dbReference>
<dbReference type="SUPFAM" id="SSF103263">
    <property type="entry name" value="Chorismate synthase, AroC"/>
    <property type="match status" value="1"/>
</dbReference>
<dbReference type="Proteomes" id="UP000287519">
    <property type="component" value="Unassembled WGS sequence"/>
</dbReference>
<comment type="pathway">
    <text evidence="2">Metabolic intermediate biosynthesis; chorismate biosynthesis; chorismate from D-erythrose 4-phosphate and phosphoenolpyruvate: step 7/7.</text>
</comment>
<proteinExistence type="inferred from homology"/>
<dbReference type="PANTHER" id="PTHR21085:SF0">
    <property type="entry name" value="CHORISMATE SYNTHASE"/>
    <property type="match status" value="1"/>
</dbReference>
<dbReference type="PANTHER" id="PTHR21085">
    <property type="entry name" value="CHORISMATE SYNTHASE"/>
    <property type="match status" value="1"/>
</dbReference>
<evidence type="ECO:0000256" key="4">
    <source>
        <dbReference type="ARBA" id="ARBA00013036"/>
    </source>
</evidence>
<evidence type="ECO:0000256" key="3">
    <source>
        <dbReference type="ARBA" id="ARBA00008014"/>
    </source>
</evidence>
<dbReference type="GO" id="GO:0010181">
    <property type="term" value="F:FMN binding"/>
    <property type="evidence" value="ECO:0007669"/>
    <property type="project" value="TreeGrafter"/>
</dbReference>
<keyword evidence="13" id="KW-1185">Reference proteome</keyword>
<comment type="cofactor">
    <cofactor evidence="1">
        <name>FMNH2</name>
        <dbReference type="ChEBI" id="CHEBI:57618"/>
    </cofactor>
</comment>
<keyword evidence="9" id="KW-0521">NADP</keyword>
<name>A0A402C2T7_RHOWR</name>
<reference evidence="12 13" key="1">
    <citation type="submission" date="2018-11" db="EMBL/GenBank/DDBJ databases">
        <title>Microbial catabolism of amino acid.</title>
        <authorList>
            <person name="Hibi M."/>
            <person name="Ogawa J."/>
        </authorList>
    </citation>
    <scope>NUCLEOTIDE SEQUENCE [LARGE SCALE GENOMIC DNA]</scope>
    <source>
        <strain evidence="12 13">C31-06</strain>
    </source>
</reference>
<evidence type="ECO:0000256" key="6">
    <source>
        <dbReference type="ARBA" id="ARBA00022630"/>
    </source>
</evidence>
<dbReference type="EMBL" id="BHYM01000013">
    <property type="protein sequence ID" value="GCE37871.1"/>
    <property type="molecule type" value="Genomic_DNA"/>
</dbReference>
<dbReference type="InterPro" id="IPR000453">
    <property type="entry name" value="Chorismate_synth"/>
</dbReference>
<comment type="similarity">
    <text evidence="3">Belongs to the chorismate synthase family.</text>
</comment>
<organism evidence="12 13">
    <name type="scientific">Rhodococcus wratislaviensis</name>
    <name type="common">Tsukamurella wratislaviensis</name>
    <dbReference type="NCBI Taxonomy" id="44752"/>
    <lineage>
        <taxon>Bacteria</taxon>
        <taxon>Bacillati</taxon>
        <taxon>Actinomycetota</taxon>
        <taxon>Actinomycetes</taxon>
        <taxon>Mycobacteriales</taxon>
        <taxon>Nocardiaceae</taxon>
        <taxon>Rhodococcus</taxon>
    </lineage>
</organism>
<dbReference type="InterPro" id="IPR035904">
    <property type="entry name" value="Chorismate_synth_AroC_sf"/>
</dbReference>
<dbReference type="Gene3D" id="3.60.150.10">
    <property type="entry name" value="Chorismate synthase AroC"/>
    <property type="match status" value="1"/>
</dbReference>
<keyword evidence="5" id="KW-0028">Amino-acid biosynthesis</keyword>
<evidence type="ECO:0000256" key="7">
    <source>
        <dbReference type="ARBA" id="ARBA00022643"/>
    </source>
</evidence>
<accession>A0A402C2T7</accession>
<evidence type="ECO:0000256" key="8">
    <source>
        <dbReference type="ARBA" id="ARBA00022827"/>
    </source>
</evidence>
<comment type="caution">
    <text evidence="12">The sequence shown here is derived from an EMBL/GenBank/DDBJ whole genome shotgun (WGS) entry which is preliminary data.</text>
</comment>
<dbReference type="UniPathway" id="UPA00053">
    <property type="reaction ID" value="UER00090"/>
</dbReference>
<evidence type="ECO:0000256" key="2">
    <source>
        <dbReference type="ARBA" id="ARBA00005044"/>
    </source>
</evidence>
<dbReference type="GO" id="GO:0005829">
    <property type="term" value="C:cytosol"/>
    <property type="evidence" value="ECO:0007669"/>
    <property type="project" value="TreeGrafter"/>
</dbReference>
<evidence type="ECO:0000256" key="9">
    <source>
        <dbReference type="ARBA" id="ARBA00022857"/>
    </source>
</evidence>
<evidence type="ECO:0000313" key="12">
    <source>
        <dbReference type="EMBL" id="GCE37871.1"/>
    </source>
</evidence>
<evidence type="ECO:0000313" key="13">
    <source>
        <dbReference type="Proteomes" id="UP000287519"/>
    </source>
</evidence>
<dbReference type="GO" id="GO:0009423">
    <property type="term" value="P:chorismate biosynthetic process"/>
    <property type="evidence" value="ECO:0007669"/>
    <property type="project" value="UniProtKB-UniPathway"/>
</dbReference>
<sequence>MIKFGFTDARPVLERASARETAARVAAGTIAKAFLRQTLGVEVLSHVVAIGDAEAPAGGPVPAPDALGDIDASPVRAATAATPHRMLTEIETAKREGDTLGGVFEVCVHGLPIGLGSYTSGDSRIDGQT</sequence>
<protein>
    <recommendedName>
        <fullName evidence="4">chorismate synthase</fullName>
        <ecNumber evidence="4">4.2.3.5</ecNumber>
    </recommendedName>
</protein>
<dbReference type="AlphaFoldDB" id="A0A402C2T7"/>